<dbReference type="STRING" id="929558.SMGD1_1800"/>
<organism evidence="2 3">
    <name type="scientific">Sulfurimonas gotlandica (strain DSM 19862 / JCM 16533 / GD1)</name>
    <dbReference type="NCBI Taxonomy" id="929558"/>
    <lineage>
        <taxon>Bacteria</taxon>
        <taxon>Pseudomonadati</taxon>
        <taxon>Campylobacterota</taxon>
        <taxon>Epsilonproteobacteria</taxon>
        <taxon>Campylobacterales</taxon>
        <taxon>Sulfurimonadaceae</taxon>
        <taxon>Sulfurimonas</taxon>
    </lineage>
</organism>
<dbReference type="eggNOG" id="COG3166">
    <property type="taxonomic scope" value="Bacteria"/>
</dbReference>
<dbReference type="OrthoDB" id="5372783at2"/>
<dbReference type="HOGENOM" id="CLU_126487_0_0_7"/>
<evidence type="ECO:0000313" key="3">
    <source>
        <dbReference type="Proteomes" id="UP000006431"/>
    </source>
</evidence>
<dbReference type="PATRIC" id="fig|929558.5.peg.1795"/>
<reference evidence="2 3" key="1">
    <citation type="journal article" date="2012" name="Proc. Natl. Acad. Sci. U.S.A.">
        <title>Genome and physiology of a model Epsilonproteobacterium responsible for sulfide detoxification in marine oxygen depletion zones.</title>
        <authorList>
            <person name="Grote J."/>
            <person name="Schott T."/>
            <person name="Bruckner C.G."/>
            <person name="Glockner F.O."/>
            <person name="Jost G."/>
            <person name="Teeling H."/>
            <person name="Labrenz M."/>
            <person name="Jurgens K."/>
        </authorList>
    </citation>
    <scope>NUCLEOTIDE SEQUENCE [LARGE SCALE GENOMIC DNA]</scope>
    <source>
        <strain evidence="2 3">GD1</strain>
    </source>
</reference>
<keyword evidence="1" id="KW-0472">Membrane</keyword>
<sequence length="190" mass="22404">MKYSYIKPRKKHVLSSELQLLFSFFSITLFMLFITYLFLVFKDYRFIQNTQEIVEKRAELESGIINMKAQITFIEKEVLLCERINTKNTVLKDSIANLFDLVPQRITLSEASLLKNGLILYGITPNKDVYNFMLQAPLRSIFHRTYSSFYPAPNGWLKFVSTNYIDEDELELELEPQMIDKKEEESDNEN</sequence>
<keyword evidence="1" id="KW-0812">Transmembrane</keyword>
<gene>
    <name evidence="2" type="ORF">SMGD1_1800</name>
</gene>
<accession>B6BIG9</accession>
<dbReference type="Proteomes" id="UP000006431">
    <property type="component" value="Unassembled WGS sequence"/>
</dbReference>
<evidence type="ECO:0000313" key="2">
    <source>
        <dbReference type="EMBL" id="EHP30323.1"/>
    </source>
</evidence>
<accession>H1FVL0</accession>
<protein>
    <submittedName>
        <fullName evidence="2">Uncharacterized protein</fullName>
    </submittedName>
</protein>
<proteinExistence type="predicted"/>
<dbReference type="RefSeq" id="WP_008335181.1">
    <property type="nucleotide sequence ID" value="NZ_AFRZ01000001.1"/>
</dbReference>
<comment type="caution">
    <text evidence="2">The sequence shown here is derived from an EMBL/GenBank/DDBJ whole genome shotgun (WGS) entry which is preliminary data.</text>
</comment>
<evidence type="ECO:0000256" key="1">
    <source>
        <dbReference type="SAM" id="Phobius"/>
    </source>
</evidence>
<dbReference type="AlphaFoldDB" id="B6BIG9"/>
<feature type="transmembrane region" description="Helical" evidence="1">
    <location>
        <begin position="20"/>
        <end position="41"/>
    </location>
</feature>
<dbReference type="EMBL" id="AFRZ01000001">
    <property type="protein sequence ID" value="EHP30323.1"/>
    <property type="molecule type" value="Genomic_DNA"/>
</dbReference>
<keyword evidence="3" id="KW-1185">Reference proteome</keyword>
<name>B6BIG9_SULGG</name>
<keyword evidence="1" id="KW-1133">Transmembrane helix</keyword>